<evidence type="ECO:0000313" key="2">
    <source>
        <dbReference type="EMBL" id="GER49675.1"/>
    </source>
</evidence>
<gene>
    <name evidence="2" type="ORF">STAS_26934</name>
</gene>
<keyword evidence="2" id="KW-0346">Stress response</keyword>
<reference evidence="3" key="1">
    <citation type="journal article" date="2019" name="Curr. Biol.">
        <title>Genome Sequence of Striga asiatica Provides Insight into the Evolution of Plant Parasitism.</title>
        <authorList>
            <person name="Yoshida S."/>
            <person name="Kim S."/>
            <person name="Wafula E.K."/>
            <person name="Tanskanen J."/>
            <person name="Kim Y.M."/>
            <person name="Honaas L."/>
            <person name="Yang Z."/>
            <person name="Spallek T."/>
            <person name="Conn C.E."/>
            <person name="Ichihashi Y."/>
            <person name="Cheong K."/>
            <person name="Cui S."/>
            <person name="Der J.P."/>
            <person name="Gundlach H."/>
            <person name="Jiao Y."/>
            <person name="Hori C."/>
            <person name="Ishida J.K."/>
            <person name="Kasahara H."/>
            <person name="Kiba T."/>
            <person name="Kim M.S."/>
            <person name="Koo N."/>
            <person name="Laohavisit A."/>
            <person name="Lee Y.H."/>
            <person name="Lumba S."/>
            <person name="McCourt P."/>
            <person name="Mortimer J.C."/>
            <person name="Mutuku J.M."/>
            <person name="Nomura T."/>
            <person name="Sasaki-Sekimoto Y."/>
            <person name="Seto Y."/>
            <person name="Wang Y."/>
            <person name="Wakatake T."/>
            <person name="Sakakibara H."/>
            <person name="Demura T."/>
            <person name="Yamaguchi S."/>
            <person name="Yoneyama K."/>
            <person name="Manabe R.I."/>
            <person name="Nelson D.C."/>
            <person name="Schulman A.H."/>
            <person name="Timko M.P."/>
            <person name="dePamphilis C.W."/>
            <person name="Choi D."/>
            <person name="Shirasu K."/>
        </authorList>
    </citation>
    <scope>NUCLEOTIDE SEQUENCE [LARGE SCALE GENOMIC DNA]</scope>
    <source>
        <strain evidence="3">cv. UVA1</strain>
    </source>
</reference>
<keyword evidence="3" id="KW-1185">Reference proteome</keyword>
<accession>A0A5A7QWH7</accession>
<comment type="caution">
    <text evidence="2">The sequence shown here is derived from an EMBL/GenBank/DDBJ whole genome shotgun (WGS) entry which is preliminary data.</text>
</comment>
<sequence>MRAAMRATNTTPDDGSRTIVSDKVTRVGALAVEHALAGAVGRTETLTCRKIRVVRDEIHEIIGEIIQITPAPLDDGENEALHETDGKRAREGSDGTQSPPHDLKIRRISGCRAIKIKDHFDNDLFPICPHQEQPGRVHHQLPGREIRVPESAPIHRQFPVPHLVPRQHGVVPPSDRSPSPAEDVRFFPTGSFWPGTSTSAGKSKLCQTVLLAWSSKTKLPDSRSRIDEIDEERLRDADQTGRPASSNRSRPFDVRRSSEELETGLLRFADQTMVLEGTWETRRWKDLDSGLGVAIRAWKVLFGEARKAPEVSTKRR</sequence>
<feature type="compositionally biased region" description="Basic and acidic residues" evidence="1">
    <location>
        <begin position="79"/>
        <end position="93"/>
    </location>
</feature>
<dbReference type="EMBL" id="BKCP01008737">
    <property type="protein sequence ID" value="GER49675.1"/>
    <property type="molecule type" value="Genomic_DNA"/>
</dbReference>
<feature type="region of interest" description="Disordered" evidence="1">
    <location>
        <begin position="230"/>
        <end position="256"/>
    </location>
</feature>
<feature type="compositionally biased region" description="Basic and acidic residues" evidence="1">
    <location>
        <begin position="230"/>
        <end position="239"/>
    </location>
</feature>
<protein>
    <submittedName>
        <fullName evidence="2">Major heat shock 70 kDa protein Ba</fullName>
    </submittedName>
</protein>
<proteinExistence type="predicted"/>
<name>A0A5A7QWH7_STRAF</name>
<organism evidence="2 3">
    <name type="scientific">Striga asiatica</name>
    <name type="common">Asiatic witchweed</name>
    <name type="synonym">Buchnera asiatica</name>
    <dbReference type="NCBI Taxonomy" id="4170"/>
    <lineage>
        <taxon>Eukaryota</taxon>
        <taxon>Viridiplantae</taxon>
        <taxon>Streptophyta</taxon>
        <taxon>Embryophyta</taxon>
        <taxon>Tracheophyta</taxon>
        <taxon>Spermatophyta</taxon>
        <taxon>Magnoliopsida</taxon>
        <taxon>eudicotyledons</taxon>
        <taxon>Gunneridae</taxon>
        <taxon>Pentapetalae</taxon>
        <taxon>asterids</taxon>
        <taxon>lamiids</taxon>
        <taxon>Lamiales</taxon>
        <taxon>Orobanchaceae</taxon>
        <taxon>Buchnereae</taxon>
        <taxon>Striga</taxon>
    </lineage>
</organism>
<dbReference type="Proteomes" id="UP000325081">
    <property type="component" value="Unassembled WGS sequence"/>
</dbReference>
<evidence type="ECO:0000313" key="3">
    <source>
        <dbReference type="Proteomes" id="UP000325081"/>
    </source>
</evidence>
<dbReference type="AlphaFoldDB" id="A0A5A7QWH7"/>
<evidence type="ECO:0000256" key="1">
    <source>
        <dbReference type="SAM" id="MobiDB-lite"/>
    </source>
</evidence>
<feature type="region of interest" description="Disordered" evidence="1">
    <location>
        <begin position="73"/>
        <end position="102"/>
    </location>
</feature>